<proteinExistence type="predicted"/>
<sequence length="136" mass="15508">MEQDWTEDAAWWTAVLTGEPPSAIKSKKNMNFWIALSDRIQSNTSENGRLSFLRSLRTNFSVPLRSQFPSSPPCNTNFKDSHLWTSLPGENWTLDWTAKGGTELQPLLRAGGRTAYFLFDDLRTTLAEMPNPEMMH</sequence>
<organism evidence="1 2">
    <name type="scientific">Hypsibius exemplaris</name>
    <name type="common">Freshwater tardigrade</name>
    <dbReference type="NCBI Taxonomy" id="2072580"/>
    <lineage>
        <taxon>Eukaryota</taxon>
        <taxon>Metazoa</taxon>
        <taxon>Ecdysozoa</taxon>
        <taxon>Tardigrada</taxon>
        <taxon>Eutardigrada</taxon>
        <taxon>Parachela</taxon>
        <taxon>Hypsibioidea</taxon>
        <taxon>Hypsibiidae</taxon>
        <taxon>Hypsibius</taxon>
    </lineage>
</organism>
<evidence type="ECO:0000313" key="2">
    <source>
        <dbReference type="Proteomes" id="UP000192578"/>
    </source>
</evidence>
<protein>
    <submittedName>
        <fullName evidence="1">Uncharacterized protein</fullName>
    </submittedName>
</protein>
<dbReference type="AlphaFoldDB" id="A0A1W0WZP0"/>
<gene>
    <name evidence="1" type="ORF">BV898_05247</name>
</gene>
<accession>A0A1W0WZP0</accession>
<reference evidence="2" key="1">
    <citation type="submission" date="2017-01" db="EMBL/GenBank/DDBJ databases">
        <title>Comparative genomics of anhydrobiosis in the tardigrade Hypsibius dujardini.</title>
        <authorList>
            <person name="Yoshida Y."/>
            <person name="Koutsovoulos G."/>
            <person name="Laetsch D."/>
            <person name="Stevens L."/>
            <person name="Kumar S."/>
            <person name="Horikawa D."/>
            <person name="Ishino K."/>
            <person name="Komine S."/>
            <person name="Tomita M."/>
            <person name="Blaxter M."/>
            <person name="Arakawa K."/>
        </authorList>
    </citation>
    <scope>NUCLEOTIDE SEQUENCE [LARGE SCALE GENOMIC DNA]</scope>
    <source>
        <strain evidence="2">Z151</strain>
    </source>
</reference>
<evidence type="ECO:0000313" key="1">
    <source>
        <dbReference type="EMBL" id="OQV20663.1"/>
    </source>
</evidence>
<dbReference type="OrthoDB" id="2971809at2759"/>
<comment type="caution">
    <text evidence="1">The sequence shown here is derived from an EMBL/GenBank/DDBJ whole genome shotgun (WGS) entry which is preliminary data.</text>
</comment>
<dbReference type="Proteomes" id="UP000192578">
    <property type="component" value="Unassembled WGS sequence"/>
</dbReference>
<dbReference type="EMBL" id="MTYJ01000028">
    <property type="protein sequence ID" value="OQV20663.1"/>
    <property type="molecule type" value="Genomic_DNA"/>
</dbReference>
<keyword evidence="2" id="KW-1185">Reference proteome</keyword>
<name>A0A1W0WZP0_HYPEX</name>